<proteinExistence type="predicted"/>
<protein>
    <submittedName>
        <fullName evidence="1">Uncharacterized protein</fullName>
    </submittedName>
</protein>
<evidence type="ECO:0000313" key="1">
    <source>
        <dbReference type="EMBL" id="MBD2503105.1"/>
    </source>
</evidence>
<evidence type="ECO:0000313" key="2">
    <source>
        <dbReference type="Proteomes" id="UP000661112"/>
    </source>
</evidence>
<name>A0ABR8D9W5_9NOST</name>
<comment type="caution">
    <text evidence="1">The sequence shown here is derived from an EMBL/GenBank/DDBJ whole genome shotgun (WGS) entry which is preliminary data.</text>
</comment>
<organism evidence="1 2">
    <name type="scientific">Anabaena azotica FACHB-119</name>
    <dbReference type="NCBI Taxonomy" id="947527"/>
    <lineage>
        <taxon>Bacteria</taxon>
        <taxon>Bacillati</taxon>
        <taxon>Cyanobacteriota</taxon>
        <taxon>Cyanophyceae</taxon>
        <taxon>Nostocales</taxon>
        <taxon>Nostocaceae</taxon>
        <taxon>Anabaena</taxon>
        <taxon>Anabaena azotica</taxon>
    </lineage>
</organism>
<reference evidence="1 2" key="1">
    <citation type="journal article" date="2020" name="ISME J.">
        <title>Comparative genomics reveals insights into cyanobacterial evolution and habitat adaptation.</title>
        <authorList>
            <person name="Chen M.Y."/>
            <person name="Teng W.K."/>
            <person name="Zhao L."/>
            <person name="Hu C.X."/>
            <person name="Zhou Y.K."/>
            <person name="Han B.P."/>
            <person name="Song L.R."/>
            <person name="Shu W.S."/>
        </authorList>
    </citation>
    <scope>NUCLEOTIDE SEQUENCE [LARGE SCALE GENOMIC DNA]</scope>
    <source>
        <strain evidence="1 2">FACHB-119</strain>
    </source>
</reference>
<dbReference type="EMBL" id="JACJSG010000031">
    <property type="protein sequence ID" value="MBD2503105.1"/>
    <property type="molecule type" value="Genomic_DNA"/>
</dbReference>
<gene>
    <name evidence="1" type="ORF">H6G83_21285</name>
</gene>
<sequence length="110" mass="13168">MEMPQRVSVRYKDATYNMDEIRLKTFRLGLQIWDEQSKPRKTELYEFILACLKQVDRQDRFIFSLLFIELADMIRDSSLKKSMKEDLIKVAFREFAFALTDFEDIAVKSN</sequence>
<dbReference type="Proteomes" id="UP000661112">
    <property type="component" value="Unassembled WGS sequence"/>
</dbReference>
<keyword evidence="2" id="KW-1185">Reference proteome</keyword>
<dbReference type="RefSeq" id="WP_190476043.1">
    <property type="nucleotide sequence ID" value="NZ_JACJSG010000031.1"/>
</dbReference>
<accession>A0ABR8D9W5</accession>